<dbReference type="EMBL" id="GBXM01079720">
    <property type="protein sequence ID" value="JAH28857.1"/>
    <property type="molecule type" value="Transcribed_RNA"/>
</dbReference>
<accession>A0A0E9SVD5</accession>
<dbReference type="AlphaFoldDB" id="A0A0E9SVD5"/>
<dbReference type="EMBL" id="GBXM01085574">
    <property type="protein sequence ID" value="JAH23003.1"/>
    <property type="molecule type" value="Transcribed_RNA"/>
</dbReference>
<evidence type="ECO:0000313" key="1">
    <source>
        <dbReference type="EMBL" id="JAH45236.1"/>
    </source>
</evidence>
<reference evidence="1" key="2">
    <citation type="journal article" date="2015" name="Fish Shellfish Immunol.">
        <title>Early steps in the European eel (Anguilla anguilla)-Vibrio vulnificus interaction in the gills: Role of the RtxA13 toxin.</title>
        <authorList>
            <person name="Callol A."/>
            <person name="Pajuelo D."/>
            <person name="Ebbesson L."/>
            <person name="Teles M."/>
            <person name="MacKenzie S."/>
            <person name="Amaro C."/>
        </authorList>
    </citation>
    <scope>NUCLEOTIDE SEQUENCE</scope>
</reference>
<protein>
    <submittedName>
        <fullName evidence="1">Uncharacterized protein</fullName>
    </submittedName>
</protein>
<dbReference type="EMBL" id="GBXM01066682">
    <property type="protein sequence ID" value="JAH41895.1"/>
    <property type="molecule type" value="Transcribed_RNA"/>
</dbReference>
<dbReference type="EMBL" id="GBXM01063341">
    <property type="protein sequence ID" value="JAH45236.1"/>
    <property type="molecule type" value="Transcribed_RNA"/>
</dbReference>
<name>A0A0E9SVD5_ANGAN</name>
<dbReference type="EMBL" id="GBXM01062127">
    <property type="protein sequence ID" value="JAH46450.1"/>
    <property type="molecule type" value="Transcribed_RNA"/>
</dbReference>
<reference evidence="1" key="1">
    <citation type="submission" date="2014-11" db="EMBL/GenBank/DDBJ databases">
        <authorList>
            <person name="Amaro Gonzalez C."/>
        </authorList>
    </citation>
    <scope>NUCLEOTIDE SEQUENCE</scope>
</reference>
<sequence>MSANGSVFASVSASISEYLSLCVPIQKQRLKPCVVCTSVGNFV</sequence>
<proteinExistence type="predicted"/>
<organism evidence="1">
    <name type="scientific">Anguilla anguilla</name>
    <name type="common">European freshwater eel</name>
    <name type="synonym">Muraena anguilla</name>
    <dbReference type="NCBI Taxonomy" id="7936"/>
    <lineage>
        <taxon>Eukaryota</taxon>
        <taxon>Metazoa</taxon>
        <taxon>Chordata</taxon>
        <taxon>Craniata</taxon>
        <taxon>Vertebrata</taxon>
        <taxon>Euteleostomi</taxon>
        <taxon>Actinopterygii</taxon>
        <taxon>Neopterygii</taxon>
        <taxon>Teleostei</taxon>
        <taxon>Anguilliformes</taxon>
        <taxon>Anguillidae</taxon>
        <taxon>Anguilla</taxon>
    </lineage>
</organism>